<gene>
    <name evidence="2" type="ORF">BpHYR1_000224</name>
</gene>
<feature type="transmembrane region" description="Helical" evidence="1">
    <location>
        <begin position="61"/>
        <end position="78"/>
    </location>
</feature>
<keyword evidence="3" id="KW-1185">Reference proteome</keyword>
<evidence type="ECO:0000313" key="2">
    <source>
        <dbReference type="EMBL" id="RNA12535.1"/>
    </source>
</evidence>
<keyword evidence="1" id="KW-0812">Transmembrane</keyword>
<organism evidence="2 3">
    <name type="scientific">Brachionus plicatilis</name>
    <name type="common">Marine rotifer</name>
    <name type="synonym">Brachionus muelleri</name>
    <dbReference type="NCBI Taxonomy" id="10195"/>
    <lineage>
        <taxon>Eukaryota</taxon>
        <taxon>Metazoa</taxon>
        <taxon>Spiralia</taxon>
        <taxon>Gnathifera</taxon>
        <taxon>Rotifera</taxon>
        <taxon>Eurotatoria</taxon>
        <taxon>Monogononta</taxon>
        <taxon>Pseudotrocha</taxon>
        <taxon>Ploima</taxon>
        <taxon>Brachionidae</taxon>
        <taxon>Brachionus</taxon>
    </lineage>
</organism>
<reference evidence="2 3" key="1">
    <citation type="journal article" date="2018" name="Sci. Rep.">
        <title>Genomic signatures of local adaptation to the degree of environmental predictability in rotifers.</title>
        <authorList>
            <person name="Franch-Gras L."/>
            <person name="Hahn C."/>
            <person name="Garcia-Roger E.M."/>
            <person name="Carmona M.J."/>
            <person name="Serra M."/>
            <person name="Gomez A."/>
        </authorList>
    </citation>
    <scope>NUCLEOTIDE SEQUENCE [LARGE SCALE GENOMIC DNA]</scope>
    <source>
        <strain evidence="2">HYR1</strain>
    </source>
</reference>
<accession>A0A3M7QNG2</accession>
<comment type="caution">
    <text evidence="2">The sequence shown here is derived from an EMBL/GenBank/DDBJ whole genome shotgun (WGS) entry which is preliminary data.</text>
</comment>
<keyword evidence="1" id="KW-0472">Membrane</keyword>
<evidence type="ECO:0000256" key="1">
    <source>
        <dbReference type="SAM" id="Phobius"/>
    </source>
</evidence>
<name>A0A3M7QNG2_BRAPC</name>
<sequence length="153" mass="17263">GKISMETTLFMDLAKIFFFDHMSGYFITYYMLNFGKSFKEFKRRGFSQLSKKRKKTNEPDILLIFFGVLHFFGLPRFLGKSTVASTVAFTVASVTYSFSMTESLGGSCSTTTCGIIAAYNRVFLYSLLTSFDVITACSGLDSFSELLKSQSFW</sequence>
<feature type="transmembrane region" description="Helical" evidence="1">
    <location>
        <begin position="16"/>
        <end position="34"/>
    </location>
</feature>
<evidence type="ECO:0000313" key="3">
    <source>
        <dbReference type="Proteomes" id="UP000276133"/>
    </source>
</evidence>
<feature type="non-terminal residue" evidence="2">
    <location>
        <position position="1"/>
    </location>
</feature>
<proteinExistence type="predicted"/>
<keyword evidence="1" id="KW-1133">Transmembrane helix</keyword>
<dbReference type="EMBL" id="REGN01005665">
    <property type="protein sequence ID" value="RNA12535.1"/>
    <property type="molecule type" value="Genomic_DNA"/>
</dbReference>
<dbReference type="Proteomes" id="UP000276133">
    <property type="component" value="Unassembled WGS sequence"/>
</dbReference>
<protein>
    <submittedName>
        <fullName evidence="2">Uncharacterized protein</fullName>
    </submittedName>
</protein>
<dbReference type="AlphaFoldDB" id="A0A3M7QNG2"/>